<dbReference type="EMBL" id="ML120435">
    <property type="protein sequence ID" value="RPA94569.1"/>
    <property type="molecule type" value="Genomic_DNA"/>
</dbReference>
<evidence type="ECO:0000313" key="2">
    <source>
        <dbReference type="Proteomes" id="UP000276215"/>
    </source>
</evidence>
<accession>A0A3N4J8G0</accession>
<reference evidence="1 2" key="1">
    <citation type="journal article" date="2018" name="Nat. Ecol. Evol.">
        <title>Pezizomycetes genomes reveal the molecular basis of ectomycorrhizal truffle lifestyle.</title>
        <authorList>
            <person name="Murat C."/>
            <person name="Payen T."/>
            <person name="Noel B."/>
            <person name="Kuo A."/>
            <person name="Morin E."/>
            <person name="Chen J."/>
            <person name="Kohler A."/>
            <person name="Krizsan K."/>
            <person name="Balestrini R."/>
            <person name="Da Silva C."/>
            <person name="Montanini B."/>
            <person name="Hainaut M."/>
            <person name="Levati E."/>
            <person name="Barry K.W."/>
            <person name="Belfiori B."/>
            <person name="Cichocki N."/>
            <person name="Clum A."/>
            <person name="Dockter R.B."/>
            <person name="Fauchery L."/>
            <person name="Guy J."/>
            <person name="Iotti M."/>
            <person name="Le Tacon F."/>
            <person name="Lindquist E.A."/>
            <person name="Lipzen A."/>
            <person name="Malagnac F."/>
            <person name="Mello A."/>
            <person name="Molinier V."/>
            <person name="Miyauchi S."/>
            <person name="Poulain J."/>
            <person name="Riccioni C."/>
            <person name="Rubini A."/>
            <person name="Sitrit Y."/>
            <person name="Splivallo R."/>
            <person name="Traeger S."/>
            <person name="Wang M."/>
            <person name="Zifcakova L."/>
            <person name="Wipf D."/>
            <person name="Zambonelli A."/>
            <person name="Paolocci F."/>
            <person name="Nowrousian M."/>
            <person name="Ottonello S."/>
            <person name="Baldrian P."/>
            <person name="Spatafora J.W."/>
            <person name="Henrissat B."/>
            <person name="Nagy L.G."/>
            <person name="Aury J.M."/>
            <person name="Wincker P."/>
            <person name="Grigoriev I.V."/>
            <person name="Bonfante P."/>
            <person name="Martin F.M."/>
        </authorList>
    </citation>
    <scope>NUCLEOTIDE SEQUENCE [LARGE SCALE GENOMIC DNA]</scope>
    <source>
        <strain evidence="1 2">120613-1</strain>
    </source>
</reference>
<gene>
    <name evidence="1" type="ORF">L873DRAFT_1411070</name>
</gene>
<sequence>MVGVWLSNTITLRTFIINKSDSYIDPHVILYLQYIAGVAFSVIHGNVQGNVSDVIVQWFPTITWNYYHGGRHQSSSILSF</sequence>
<dbReference type="Proteomes" id="UP000276215">
    <property type="component" value="Unassembled WGS sequence"/>
</dbReference>
<proteinExistence type="predicted"/>
<dbReference type="AlphaFoldDB" id="A0A3N4J8G0"/>
<keyword evidence="2" id="KW-1185">Reference proteome</keyword>
<protein>
    <submittedName>
        <fullName evidence="1">Uncharacterized protein</fullName>
    </submittedName>
</protein>
<organism evidence="1 2">
    <name type="scientific">Choiromyces venosus 120613-1</name>
    <dbReference type="NCBI Taxonomy" id="1336337"/>
    <lineage>
        <taxon>Eukaryota</taxon>
        <taxon>Fungi</taxon>
        <taxon>Dikarya</taxon>
        <taxon>Ascomycota</taxon>
        <taxon>Pezizomycotina</taxon>
        <taxon>Pezizomycetes</taxon>
        <taxon>Pezizales</taxon>
        <taxon>Tuberaceae</taxon>
        <taxon>Choiromyces</taxon>
    </lineage>
</organism>
<name>A0A3N4J8G0_9PEZI</name>
<evidence type="ECO:0000313" key="1">
    <source>
        <dbReference type="EMBL" id="RPA94569.1"/>
    </source>
</evidence>